<feature type="compositionally biased region" description="Basic and acidic residues" evidence="5">
    <location>
        <begin position="410"/>
        <end position="429"/>
    </location>
</feature>
<gene>
    <name evidence="6" type="ORF">Vretimale_5081</name>
</gene>
<dbReference type="InterPro" id="IPR036188">
    <property type="entry name" value="FAD/NAD-bd_sf"/>
</dbReference>
<accession>A0A8J4C3Q0</accession>
<evidence type="ECO:0000256" key="1">
    <source>
        <dbReference type="ARBA" id="ARBA00009183"/>
    </source>
</evidence>
<protein>
    <recommendedName>
        <fullName evidence="3">indole-3-pyruvate monooxygenase</fullName>
        <ecNumber evidence="3">1.14.13.168</ecNumber>
    </recommendedName>
</protein>
<feature type="region of interest" description="Disordered" evidence="5">
    <location>
        <begin position="300"/>
        <end position="363"/>
    </location>
</feature>
<comment type="similarity">
    <text evidence="1">Belongs to the FMO family.</text>
</comment>
<feature type="region of interest" description="Disordered" evidence="5">
    <location>
        <begin position="1361"/>
        <end position="1399"/>
    </location>
</feature>
<dbReference type="InterPro" id="IPR050982">
    <property type="entry name" value="Auxin_biosynth/cation_transpt"/>
</dbReference>
<dbReference type="EC" id="1.14.13.168" evidence="3"/>
<sequence length="1420" mass="145073">MPHAVVVGTDATALHVAGQLAARDFEVTLLEASQAIGGQWVQRLFADSADCEFNAAEDGVFLDFPFRANNSEKKSVNDLEANDESIGNPAAPGKTVWAEQTKASPNPAPSPPTDQQLLRHLAEYAQAAGLHRNVRLGCTLRRAKWQAMNGCWRLELKTESQVQRGGAQLSADLLVVSRQAVAGTRLPRLPGGELYCGTVLTANDQLSSPAGAAMLEQQLRGRNVLIVGPRGPVSTGWAEACRRHVGCGGSVVLLELEEEDGAALEASSKLKRHGIPGRGPFSWLFSGCFGLGSSGGGVGRASGNGHGAQRGRDAPSMERFSPAQTPCPGPNLGSGNGAGGDGGLLSPDRGSGTSGTLDDAEGLTDELKTRQTSKGQGEGATEPVELDPELAAVGRLDESATGPSLAVGTDVDRDDRKADTKHMGGRDGPRAATAVEGDGGIGGLGMGGDGGGGKGVDLAAGRSALRVIRGVGALLNGTHVMLSTGEELPAEFLLLIPLDGVETSLAFLDAGGPLRLSQTGGSSLGGSFKRNGTTSLAAASASLATMPETTSRQLDVLYRDMLSNSPFAPNFALVGVGPRASQHDARMAAAQAAWLLATWVGLEDNAAAAISQEGPMGHTGNGIGAAAASNIGGGGGSLESGWLPGAHAGGFMRQASPVEAAADAALRERWRREAVKRGIPDLYQQRYLHQLLIDLGVAEQRPSRWRCSVGISGGKAAAPGPEQLTSQRVAKLLGLKRLRRVRRPIEDASSLGLGISNGRNRGYSCGGSTVFTPAQAAAIAALVGSGGAGFERGSGPAVREVSRSSHQVGFSARYGNNCNGHPLALHDHSVGSRSLGGGLDASGARLEGSFRAFQAFPSRSEGLGAVGGMPTTQQMTEGCFSTVSLHSTHHHHYGNVNSGGNAGNNINNNSSLSFALGSNQVLSHELQLYRVAEHPAEHLGDSPAAAVGVLLDPPAPPQLQNHHHQQQQQQHALPSCPSSPSLALAAALCTSAGSISGSIGSVRGRSLAASFSMPTGGGGAGVLSSSVTTSPCILPTYGGVGMEAAGAAAAGMGPTSICSAVVGDESVLQGGSLQRLRSQLLQRHRSTSRLAGMSNAASVPSASQQHVVASGAVSQFFGRRAAAVSTSQVSFDIPKSFLTDSRPHSGRPSNPSNSSRRFNNMSAGGGAYGCCSTGSLGMVGRANSYVRLQLLLAAASSASRRRTAMAPTSPSSIKSYDNNSCSPGVTGAFSGGGDPKLRLQTAYSDALGQLPSSMDRSGYGCAYAGGSGAVGGRPGAMGTSVAVIARAHRISNGPGNAHGSVSEPVAGELVSATGSMPSSPARYNARKVYGQISETISAQLPVEAAATVAAVVAAEEVEGAASDSDGDYITGEQQWSDGEPSFQLGNRGSQAGDGANLGTPVKWRRARRRSVTLPDLRFGG</sequence>
<feature type="compositionally biased region" description="Low complexity" evidence="5">
    <location>
        <begin position="1146"/>
        <end position="1159"/>
    </location>
</feature>
<feature type="region of interest" description="Disordered" evidence="5">
    <location>
        <begin position="1136"/>
        <end position="1159"/>
    </location>
</feature>
<feature type="compositionally biased region" description="Gly residues" evidence="5">
    <location>
        <begin position="332"/>
        <end position="343"/>
    </location>
</feature>
<dbReference type="GO" id="GO:0050660">
    <property type="term" value="F:flavin adenine dinucleotide binding"/>
    <property type="evidence" value="ECO:0007669"/>
    <property type="project" value="TreeGrafter"/>
</dbReference>
<evidence type="ECO:0000313" key="6">
    <source>
        <dbReference type="EMBL" id="GIM00013.1"/>
    </source>
</evidence>
<feature type="region of interest" description="Disordered" evidence="5">
    <location>
        <begin position="952"/>
        <end position="976"/>
    </location>
</feature>
<evidence type="ECO:0000256" key="5">
    <source>
        <dbReference type="SAM" id="MobiDB-lite"/>
    </source>
</evidence>
<dbReference type="GO" id="GO:0103075">
    <property type="term" value="F:indole-3-pyruvate monooxygenase activity"/>
    <property type="evidence" value="ECO:0007669"/>
    <property type="project" value="UniProtKB-EC"/>
</dbReference>
<evidence type="ECO:0000256" key="3">
    <source>
        <dbReference type="ARBA" id="ARBA00039148"/>
    </source>
</evidence>
<evidence type="ECO:0000256" key="2">
    <source>
        <dbReference type="ARBA" id="ARBA00023002"/>
    </source>
</evidence>
<reference evidence="6" key="1">
    <citation type="journal article" date="2021" name="Proc. Natl. Acad. Sci. U.S.A.">
        <title>Three genomes in the algal genus Volvox reveal the fate of a haploid sex-determining region after a transition to homothallism.</title>
        <authorList>
            <person name="Yamamoto K."/>
            <person name="Hamaji T."/>
            <person name="Kawai-Toyooka H."/>
            <person name="Matsuzaki R."/>
            <person name="Takahashi F."/>
            <person name="Nishimura Y."/>
            <person name="Kawachi M."/>
            <person name="Noguchi H."/>
            <person name="Minakuchi Y."/>
            <person name="Umen J.G."/>
            <person name="Toyoda A."/>
            <person name="Nozaki H."/>
        </authorList>
    </citation>
    <scope>NUCLEOTIDE SEQUENCE</scope>
    <source>
        <strain evidence="6">NIES-3785</strain>
    </source>
</reference>
<feature type="compositionally biased region" description="Low complexity" evidence="5">
    <location>
        <begin position="966"/>
        <end position="976"/>
    </location>
</feature>
<dbReference type="Proteomes" id="UP000722791">
    <property type="component" value="Unassembled WGS sequence"/>
</dbReference>
<dbReference type="Gene3D" id="3.50.50.60">
    <property type="entry name" value="FAD/NAD(P)-binding domain"/>
    <property type="match status" value="1"/>
</dbReference>
<comment type="caution">
    <text evidence="6">The sequence shown here is derived from an EMBL/GenBank/DDBJ whole genome shotgun (WGS) entry which is preliminary data.</text>
</comment>
<dbReference type="EMBL" id="BNCQ01000007">
    <property type="protein sequence ID" value="GIM00013.1"/>
    <property type="molecule type" value="Genomic_DNA"/>
</dbReference>
<organism evidence="6 7">
    <name type="scientific">Volvox reticuliferus</name>
    <dbReference type="NCBI Taxonomy" id="1737510"/>
    <lineage>
        <taxon>Eukaryota</taxon>
        <taxon>Viridiplantae</taxon>
        <taxon>Chlorophyta</taxon>
        <taxon>core chlorophytes</taxon>
        <taxon>Chlorophyceae</taxon>
        <taxon>CS clade</taxon>
        <taxon>Chlamydomonadales</taxon>
        <taxon>Volvocaceae</taxon>
        <taxon>Volvox</taxon>
    </lineage>
</organism>
<dbReference type="PANTHER" id="PTHR43539:SF78">
    <property type="entry name" value="FLAVIN-CONTAINING MONOOXYGENASE"/>
    <property type="match status" value="1"/>
</dbReference>
<keyword evidence="2" id="KW-0560">Oxidoreductase</keyword>
<dbReference type="SUPFAM" id="SSF51905">
    <property type="entry name" value="FAD/NAD(P)-binding domain"/>
    <property type="match status" value="1"/>
</dbReference>
<dbReference type="PANTHER" id="PTHR43539">
    <property type="entry name" value="FLAVIN-BINDING MONOOXYGENASE-LIKE PROTEIN (AFU_ORTHOLOGUE AFUA_4G09220)"/>
    <property type="match status" value="1"/>
</dbReference>
<proteinExistence type="inferred from homology"/>
<feature type="region of interest" description="Disordered" evidence="5">
    <location>
        <begin position="394"/>
        <end position="439"/>
    </location>
</feature>
<evidence type="ECO:0000313" key="7">
    <source>
        <dbReference type="Proteomes" id="UP000722791"/>
    </source>
</evidence>
<dbReference type="OrthoDB" id="547657at2759"/>
<evidence type="ECO:0000256" key="4">
    <source>
        <dbReference type="ARBA" id="ARBA00047707"/>
    </source>
</evidence>
<name>A0A8J4C3Q0_9CHLO</name>
<comment type="catalytic activity">
    <reaction evidence="4">
        <text>indole-3-pyruvate + NADPH + O2 + H(+) = (indol-3-yl)acetate + CO2 + NADP(+) + H2O</text>
        <dbReference type="Rhea" id="RHEA:34331"/>
        <dbReference type="ChEBI" id="CHEBI:15377"/>
        <dbReference type="ChEBI" id="CHEBI:15378"/>
        <dbReference type="ChEBI" id="CHEBI:15379"/>
        <dbReference type="ChEBI" id="CHEBI:16526"/>
        <dbReference type="ChEBI" id="CHEBI:17640"/>
        <dbReference type="ChEBI" id="CHEBI:30854"/>
        <dbReference type="ChEBI" id="CHEBI:57783"/>
        <dbReference type="ChEBI" id="CHEBI:58349"/>
        <dbReference type="EC" id="1.14.13.168"/>
    </reaction>
</comment>